<dbReference type="InterPro" id="IPR010065">
    <property type="entry name" value="AA_ABC_transptr_permease_3TM"/>
</dbReference>
<keyword evidence="13" id="KW-1185">Reference proteome</keyword>
<dbReference type="CDD" id="cd06261">
    <property type="entry name" value="TM_PBP2"/>
    <property type="match status" value="1"/>
</dbReference>
<dbReference type="GO" id="GO:0043190">
    <property type="term" value="C:ATP-binding cassette (ABC) transporter complex"/>
    <property type="evidence" value="ECO:0007669"/>
    <property type="project" value="InterPro"/>
</dbReference>
<dbReference type="NCBIfam" id="TIGR01726">
    <property type="entry name" value="HEQRo_perm_3TM"/>
    <property type="match status" value="1"/>
</dbReference>
<dbReference type="OrthoDB" id="5365894at2"/>
<evidence type="ECO:0000256" key="4">
    <source>
        <dbReference type="ARBA" id="ARBA00022448"/>
    </source>
</evidence>
<proteinExistence type="inferred from homology"/>
<evidence type="ECO:0000259" key="11">
    <source>
        <dbReference type="PROSITE" id="PS50928"/>
    </source>
</evidence>
<dbReference type="EMBL" id="ATHJ01000062">
    <property type="protein sequence ID" value="EPR42895.1"/>
    <property type="molecule type" value="Genomic_DNA"/>
</dbReference>
<dbReference type="eggNOG" id="COG0765">
    <property type="taxonomic scope" value="Bacteria"/>
</dbReference>
<dbReference type="PROSITE" id="PS50928">
    <property type="entry name" value="ABC_TM1"/>
    <property type="match status" value="1"/>
</dbReference>
<evidence type="ECO:0000256" key="1">
    <source>
        <dbReference type="ARBA" id="ARBA00003159"/>
    </source>
</evidence>
<feature type="transmembrane region" description="Helical" evidence="10">
    <location>
        <begin position="71"/>
        <end position="92"/>
    </location>
</feature>
<evidence type="ECO:0000256" key="3">
    <source>
        <dbReference type="ARBA" id="ARBA00010072"/>
    </source>
</evidence>
<accession>S7U1K1</accession>
<evidence type="ECO:0000256" key="8">
    <source>
        <dbReference type="ARBA" id="ARBA00022989"/>
    </source>
</evidence>
<feature type="transmembrane region" description="Helical" evidence="10">
    <location>
        <begin position="158"/>
        <end position="177"/>
    </location>
</feature>
<dbReference type="Proteomes" id="UP000014977">
    <property type="component" value="Unassembled WGS sequence"/>
</dbReference>
<dbReference type="GO" id="GO:0006865">
    <property type="term" value="P:amino acid transport"/>
    <property type="evidence" value="ECO:0007669"/>
    <property type="project" value="UniProtKB-KW"/>
</dbReference>
<evidence type="ECO:0000313" key="12">
    <source>
        <dbReference type="EMBL" id="EPR42895.1"/>
    </source>
</evidence>
<dbReference type="Gene3D" id="1.10.3720.10">
    <property type="entry name" value="MetI-like"/>
    <property type="match status" value="1"/>
</dbReference>
<dbReference type="STRING" id="897.B2D07_01155"/>
<organism evidence="12 13">
    <name type="scientific">Desulfococcus multivorans DSM 2059</name>
    <dbReference type="NCBI Taxonomy" id="1121405"/>
    <lineage>
        <taxon>Bacteria</taxon>
        <taxon>Pseudomonadati</taxon>
        <taxon>Thermodesulfobacteriota</taxon>
        <taxon>Desulfobacteria</taxon>
        <taxon>Desulfobacterales</taxon>
        <taxon>Desulfococcaceae</taxon>
        <taxon>Desulfococcus</taxon>
    </lineage>
</organism>
<dbReference type="InterPro" id="IPR043429">
    <property type="entry name" value="ArtM/GltK/GlnP/TcyL/YhdX-like"/>
</dbReference>
<keyword evidence="7" id="KW-0029">Amino-acid transport</keyword>
<evidence type="ECO:0000256" key="2">
    <source>
        <dbReference type="ARBA" id="ARBA00004429"/>
    </source>
</evidence>
<keyword evidence="6 10" id="KW-0812">Transmembrane</keyword>
<gene>
    <name evidence="12" type="ORF">dsmv_1478</name>
</gene>
<dbReference type="SUPFAM" id="SSF161098">
    <property type="entry name" value="MetI-like"/>
    <property type="match status" value="1"/>
</dbReference>
<dbReference type="InterPro" id="IPR000515">
    <property type="entry name" value="MetI-like"/>
</dbReference>
<reference evidence="12 13" key="1">
    <citation type="journal article" date="2013" name="Genome Announc.">
        <title>Draft genome sequences for three mercury-methylating, sulfate-reducing bacteria.</title>
        <authorList>
            <person name="Brown S.D."/>
            <person name="Hurt R.A.Jr."/>
            <person name="Gilmour C.C."/>
            <person name="Elias D.A."/>
        </authorList>
    </citation>
    <scope>NUCLEOTIDE SEQUENCE [LARGE SCALE GENOMIC DNA]</scope>
    <source>
        <strain evidence="12 13">DSM 2059</strain>
    </source>
</reference>
<feature type="transmembrane region" description="Helical" evidence="10">
    <location>
        <begin position="9"/>
        <end position="28"/>
    </location>
</feature>
<evidence type="ECO:0000256" key="9">
    <source>
        <dbReference type="ARBA" id="ARBA00023136"/>
    </source>
</evidence>
<evidence type="ECO:0000313" key="13">
    <source>
        <dbReference type="Proteomes" id="UP000014977"/>
    </source>
</evidence>
<feature type="transmembrane region" description="Helical" evidence="10">
    <location>
        <begin position="262"/>
        <end position="281"/>
    </location>
</feature>
<dbReference type="RefSeq" id="WP_020875862.1">
    <property type="nucleotide sequence ID" value="NZ_ATHJ01000062.1"/>
</dbReference>
<dbReference type="InterPro" id="IPR035906">
    <property type="entry name" value="MetI-like_sf"/>
</dbReference>
<evidence type="ECO:0000256" key="5">
    <source>
        <dbReference type="ARBA" id="ARBA00022475"/>
    </source>
</evidence>
<evidence type="ECO:0000256" key="6">
    <source>
        <dbReference type="ARBA" id="ARBA00022692"/>
    </source>
</evidence>
<keyword evidence="4 10" id="KW-0813">Transport</keyword>
<comment type="subcellular location">
    <subcellularLocation>
        <location evidence="2">Cell inner membrane</location>
        <topology evidence="2">Multi-pass membrane protein</topology>
    </subcellularLocation>
    <subcellularLocation>
        <location evidence="10">Cell membrane</location>
        <topology evidence="10">Multi-pass membrane protein</topology>
    </subcellularLocation>
</comment>
<keyword evidence="8 10" id="KW-1133">Transmembrane helix</keyword>
<dbReference type="AlphaFoldDB" id="S7U1K1"/>
<feature type="transmembrane region" description="Helical" evidence="10">
    <location>
        <begin position="113"/>
        <end position="138"/>
    </location>
</feature>
<dbReference type="PATRIC" id="fig|1121405.3.peg.896"/>
<comment type="similarity">
    <text evidence="3">Belongs to the binding-protein-dependent transport system permease family. HisMQ subfamily.</text>
</comment>
<protein>
    <submittedName>
        <fullName evidence="12">Polar amino acid ABC transporter, inner membrane subunit</fullName>
    </submittedName>
</protein>
<dbReference type="PANTHER" id="PTHR30614:SF20">
    <property type="entry name" value="GLUTAMINE TRANSPORT SYSTEM PERMEASE PROTEIN GLNP"/>
    <property type="match status" value="1"/>
</dbReference>
<keyword evidence="9 10" id="KW-0472">Membrane</keyword>
<evidence type="ECO:0000256" key="10">
    <source>
        <dbReference type="RuleBase" id="RU363032"/>
    </source>
</evidence>
<evidence type="ECO:0000256" key="7">
    <source>
        <dbReference type="ARBA" id="ARBA00022970"/>
    </source>
</evidence>
<keyword evidence="5" id="KW-1003">Cell membrane</keyword>
<sequence length="293" mass="33531">MHKKPSKISLLDITVILIIATLAGYIVWRLTMQLNYKWNWGIIPTYLVRRDTDGHWVANILLEGLWTTLRLSIWATLLAAILGWFMGIMRTTRRLFNRLIARTYVELIRNMPPLVLIFIFYFFVSDQIMPILGVDAFIRSRSPQTQKWLAVFLAEPNRFTAFVSGVVTIAVFQGAYITEIVRSGIQGIERGQWEAAEALGFSWVQKMRHVILPQAVKQVLPPLANEFINTIKYSSIASVISIQELTFQGLQIMAATHVTIEVWLTITAMYLVICLMLSMAVHRLERHLARKGA</sequence>
<name>S7U1K1_DESML</name>
<dbReference type="PANTHER" id="PTHR30614">
    <property type="entry name" value="MEMBRANE COMPONENT OF AMINO ACID ABC TRANSPORTER"/>
    <property type="match status" value="1"/>
</dbReference>
<comment type="caution">
    <text evidence="12">The sequence shown here is derived from an EMBL/GenBank/DDBJ whole genome shotgun (WGS) entry which is preliminary data.</text>
</comment>
<dbReference type="Pfam" id="PF00528">
    <property type="entry name" value="BPD_transp_1"/>
    <property type="match status" value="1"/>
</dbReference>
<comment type="function">
    <text evidence="1">Part of the binding-protein-dependent transport system for glutamine; probably responsible for the translocation of the substrate across the membrane.</text>
</comment>
<dbReference type="GO" id="GO:0022857">
    <property type="term" value="F:transmembrane transporter activity"/>
    <property type="evidence" value="ECO:0007669"/>
    <property type="project" value="InterPro"/>
</dbReference>
<feature type="domain" description="ABC transmembrane type-1" evidence="11">
    <location>
        <begin position="65"/>
        <end position="281"/>
    </location>
</feature>